<accession>A0AA89BS16</accession>
<sequence>MWREPRILPEQDRVRTLCPNRVTVAEQNPFRTLCPNRVTKAEQNPVRTLCPSRVTKAEQNSVQTESSPNTLPEQSDKGRAELCPNRIQSEHSARAERPGFTGKDNLPASLDPITGVQSKDVEISPEIGLSARLYLPRITNPDDKLPLLIYFHGGGFIAESTFSPLYHNYLNSVVAKGNTVAVSVEYRLAPEHPLPAGYEDCWAAIKRVASHFSGGGPEAWLEDHADFRRVFFAGDSAGANIAHHMAIRVGWEETGGFRLAGVVLVHPYFWGKEPIGGEEGIPMEKRRFAEEL</sequence>
<proteinExistence type="inferred from homology"/>
<feature type="active site" evidence="2">
    <location>
        <position position="236"/>
    </location>
</feature>
<evidence type="ECO:0000313" key="5">
    <source>
        <dbReference type="EMBL" id="KAK3041896.1"/>
    </source>
</evidence>
<dbReference type="SUPFAM" id="SSF53474">
    <property type="entry name" value="alpha/beta-Hydrolases"/>
    <property type="match status" value="1"/>
</dbReference>
<dbReference type="Gene3D" id="3.40.50.1820">
    <property type="entry name" value="alpha/beta hydrolase"/>
    <property type="match status" value="1"/>
</dbReference>
<name>A0AA89BS16_9ASTE</name>
<comment type="caution">
    <text evidence="5">The sequence shown here is derived from an EMBL/GenBank/DDBJ whole genome shotgun (WGS) entry which is preliminary data.</text>
</comment>
<dbReference type="InterPro" id="IPR033140">
    <property type="entry name" value="Lipase_GDXG_put_SER_AS"/>
</dbReference>
<evidence type="ECO:0000259" key="4">
    <source>
        <dbReference type="Pfam" id="PF07859"/>
    </source>
</evidence>
<dbReference type="InterPro" id="IPR029058">
    <property type="entry name" value="AB_hydrolase_fold"/>
</dbReference>
<keyword evidence="6" id="KW-1185">Reference proteome</keyword>
<feature type="compositionally biased region" description="Polar residues" evidence="3">
    <location>
        <begin position="57"/>
        <end position="73"/>
    </location>
</feature>
<gene>
    <name evidence="5" type="ORF">RJ639_002178</name>
</gene>
<dbReference type="Proteomes" id="UP001188597">
    <property type="component" value="Unassembled WGS sequence"/>
</dbReference>
<dbReference type="PANTHER" id="PTHR23024:SF467">
    <property type="entry name" value="CARBOXYLESTERASE 12-RELATED"/>
    <property type="match status" value="1"/>
</dbReference>
<feature type="compositionally biased region" description="Basic and acidic residues" evidence="3">
    <location>
        <begin position="88"/>
        <end position="97"/>
    </location>
</feature>
<evidence type="ECO:0000256" key="3">
    <source>
        <dbReference type="SAM" id="MobiDB-lite"/>
    </source>
</evidence>
<feature type="region of interest" description="Disordered" evidence="3">
    <location>
        <begin position="51"/>
        <end position="112"/>
    </location>
</feature>
<organism evidence="5 6">
    <name type="scientific">Escallonia herrerae</name>
    <dbReference type="NCBI Taxonomy" id="1293975"/>
    <lineage>
        <taxon>Eukaryota</taxon>
        <taxon>Viridiplantae</taxon>
        <taxon>Streptophyta</taxon>
        <taxon>Embryophyta</taxon>
        <taxon>Tracheophyta</taxon>
        <taxon>Spermatophyta</taxon>
        <taxon>Magnoliopsida</taxon>
        <taxon>eudicotyledons</taxon>
        <taxon>Gunneridae</taxon>
        <taxon>Pentapetalae</taxon>
        <taxon>asterids</taxon>
        <taxon>campanulids</taxon>
        <taxon>Escalloniales</taxon>
        <taxon>Escalloniaceae</taxon>
        <taxon>Escallonia</taxon>
    </lineage>
</organism>
<dbReference type="EMBL" id="JAVXUP010000026">
    <property type="protein sequence ID" value="KAK3041896.1"/>
    <property type="molecule type" value="Genomic_DNA"/>
</dbReference>
<dbReference type="InterPro" id="IPR050466">
    <property type="entry name" value="Carboxylest/Gibb_receptor"/>
</dbReference>
<protein>
    <recommendedName>
        <fullName evidence="4">Alpha/beta hydrolase fold-3 domain-containing protein</fullName>
    </recommendedName>
</protein>
<reference evidence="5" key="1">
    <citation type="submission" date="2022-12" db="EMBL/GenBank/DDBJ databases">
        <title>Draft genome assemblies for two species of Escallonia (Escalloniales).</title>
        <authorList>
            <person name="Chanderbali A."/>
            <person name="Dervinis C."/>
            <person name="Anghel I."/>
            <person name="Soltis D."/>
            <person name="Soltis P."/>
            <person name="Zapata F."/>
        </authorList>
    </citation>
    <scope>NUCLEOTIDE SEQUENCE</scope>
    <source>
        <strain evidence="5">UCBG64.0493</strain>
        <tissue evidence="5">Leaf</tissue>
    </source>
</reference>
<evidence type="ECO:0000256" key="2">
    <source>
        <dbReference type="PROSITE-ProRule" id="PRU10038"/>
    </source>
</evidence>
<dbReference type="AlphaFoldDB" id="A0AA89BS16"/>
<evidence type="ECO:0000256" key="1">
    <source>
        <dbReference type="ARBA" id="ARBA00010515"/>
    </source>
</evidence>
<dbReference type="PANTHER" id="PTHR23024">
    <property type="entry name" value="ARYLACETAMIDE DEACETYLASE"/>
    <property type="match status" value="1"/>
</dbReference>
<evidence type="ECO:0000313" key="6">
    <source>
        <dbReference type="Proteomes" id="UP001188597"/>
    </source>
</evidence>
<feature type="domain" description="Alpha/beta hydrolase fold-3" evidence="4">
    <location>
        <begin position="148"/>
        <end position="270"/>
    </location>
</feature>
<dbReference type="GO" id="GO:0016787">
    <property type="term" value="F:hydrolase activity"/>
    <property type="evidence" value="ECO:0007669"/>
    <property type="project" value="InterPro"/>
</dbReference>
<dbReference type="InterPro" id="IPR013094">
    <property type="entry name" value="AB_hydrolase_3"/>
</dbReference>
<dbReference type="Pfam" id="PF07859">
    <property type="entry name" value="Abhydrolase_3"/>
    <property type="match status" value="1"/>
</dbReference>
<dbReference type="PROSITE" id="PS01174">
    <property type="entry name" value="LIPASE_GDXG_SER"/>
    <property type="match status" value="1"/>
</dbReference>
<comment type="similarity">
    <text evidence="1">Belongs to the 'GDXG' lipolytic enzyme family.</text>
</comment>